<keyword evidence="5" id="KW-0472">Membrane</keyword>
<dbReference type="PANTHER" id="PTHR48043">
    <property type="entry name" value="EG:EG0003.4 PROTEIN-RELATED"/>
    <property type="match status" value="1"/>
</dbReference>
<comment type="catalytic activity">
    <reaction evidence="5">
        <text>glucuronate acceptor + UDP-alpha-D-glucuronate = acceptor beta-D-glucuronoside + UDP + H(+)</text>
        <dbReference type="Rhea" id="RHEA:21032"/>
        <dbReference type="ChEBI" id="CHEBI:15378"/>
        <dbReference type="ChEBI" id="CHEBI:58052"/>
        <dbReference type="ChEBI" id="CHEBI:58223"/>
        <dbReference type="ChEBI" id="CHEBI:132367"/>
        <dbReference type="ChEBI" id="CHEBI:132368"/>
        <dbReference type="EC" id="2.4.1.17"/>
    </reaction>
</comment>
<feature type="signal peptide" evidence="5">
    <location>
        <begin position="1"/>
        <end position="20"/>
    </location>
</feature>
<sequence length="518" mass="58824">MAKVALVFFLLAAALACGDAAKILGMFAFPSQSHHILGKALMKELAARGHQVTMVSPFPFKTPPKNYRDVTLHNMLAWKQSAMKKISNPNIGLIQKQAIFHESLPDLTRAFFEEKELQQLLKSGEKFDLAINMMGYTEAVLAVGHLLNATNIGFSIMGGMPIFNYHTAIPSPHAYVPATFYYYSDKMTFFERVINTLFSIGFEMMIHFKHYPNQRAVVKEYYPELCLDKIMKDVDLHLITSHHATESPRPHLTNTIQIGGFHLYDREELPADLKQFMDKSKHGVIFFSLGSNIKTAELKGDVMQQFIKAFSNSKYDFLMKYEKDLPNLPKNIKISSWLPQKAILEHPKCKVFITHGGLGSIAESIHNGVPMIAIPFFGDQRKNVADSIDFGYALQLEITNITERIVTDAIKEVTENPSYLKAAKFRSDIYRNQEMNPMDKAVFWVEHVIKHGGAKHMKSMATELKWYQYMLLDVFAFLGAILLIAFGLIYFTLKKIACCICKKQCKKAPTNSKKVKKN</sequence>
<evidence type="ECO:0000313" key="7">
    <source>
        <dbReference type="RefSeq" id="XP_017771594.1"/>
    </source>
</evidence>
<dbReference type="PROSITE" id="PS51257">
    <property type="entry name" value="PROKAR_LIPOPROTEIN"/>
    <property type="match status" value="1"/>
</dbReference>
<dbReference type="EC" id="2.4.1.17" evidence="5"/>
<keyword evidence="5" id="KW-0732">Signal</keyword>
<reference evidence="7" key="1">
    <citation type="submission" date="2025-08" db="UniProtKB">
        <authorList>
            <consortium name="RefSeq"/>
        </authorList>
    </citation>
    <scope>IDENTIFICATION</scope>
    <source>
        <tissue evidence="7">Whole Larva</tissue>
    </source>
</reference>
<accession>A0ABM1MAJ4</accession>
<dbReference type="InterPro" id="IPR035595">
    <property type="entry name" value="UDP_glycos_trans_CS"/>
</dbReference>
<dbReference type="RefSeq" id="XP_017771594.1">
    <property type="nucleotide sequence ID" value="XM_017916105.1"/>
</dbReference>
<keyword evidence="6" id="KW-1185">Reference proteome</keyword>
<organism evidence="6 7">
    <name type="scientific">Nicrophorus vespilloides</name>
    <name type="common">Boreal carrion beetle</name>
    <dbReference type="NCBI Taxonomy" id="110193"/>
    <lineage>
        <taxon>Eukaryota</taxon>
        <taxon>Metazoa</taxon>
        <taxon>Ecdysozoa</taxon>
        <taxon>Arthropoda</taxon>
        <taxon>Hexapoda</taxon>
        <taxon>Insecta</taxon>
        <taxon>Pterygota</taxon>
        <taxon>Neoptera</taxon>
        <taxon>Endopterygota</taxon>
        <taxon>Coleoptera</taxon>
        <taxon>Polyphaga</taxon>
        <taxon>Staphyliniformia</taxon>
        <taxon>Silphidae</taxon>
        <taxon>Nicrophorinae</taxon>
        <taxon>Nicrophorus</taxon>
    </lineage>
</organism>
<evidence type="ECO:0000256" key="4">
    <source>
        <dbReference type="RuleBase" id="RU003718"/>
    </source>
</evidence>
<dbReference type="Proteomes" id="UP000695000">
    <property type="component" value="Unplaced"/>
</dbReference>
<feature type="transmembrane region" description="Helical" evidence="5">
    <location>
        <begin position="466"/>
        <end position="493"/>
    </location>
</feature>
<dbReference type="PROSITE" id="PS00375">
    <property type="entry name" value="UDPGT"/>
    <property type="match status" value="1"/>
</dbReference>
<comment type="similarity">
    <text evidence="1 4">Belongs to the UDP-glycosyltransferase family.</text>
</comment>
<comment type="subcellular location">
    <subcellularLocation>
        <location evidence="5">Membrane</location>
        <topology evidence="5">Single-pass membrane protein</topology>
    </subcellularLocation>
</comment>
<dbReference type="InterPro" id="IPR050271">
    <property type="entry name" value="UDP-glycosyltransferase"/>
</dbReference>
<dbReference type="PANTHER" id="PTHR48043:SF159">
    <property type="entry name" value="EG:EG0003.4 PROTEIN-RELATED"/>
    <property type="match status" value="1"/>
</dbReference>
<keyword evidence="3 4" id="KW-0808">Transferase</keyword>
<evidence type="ECO:0000256" key="1">
    <source>
        <dbReference type="ARBA" id="ARBA00009995"/>
    </source>
</evidence>
<evidence type="ECO:0000256" key="3">
    <source>
        <dbReference type="ARBA" id="ARBA00022679"/>
    </source>
</evidence>
<keyword evidence="5" id="KW-1133">Transmembrane helix</keyword>
<proteinExistence type="inferred from homology"/>
<dbReference type="Gene3D" id="3.40.50.2000">
    <property type="entry name" value="Glycogen Phosphorylase B"/>
    <property type="match status" value="1"/>
</dbReference>
<name>A0ABM1MAJ4_NICVS</name>
<evidence type="ECO:0000256" key="2">
    <source>
        <dbReference type="ARBA" id="ARBA00022676"/>
    </source>
</evidence>
<dbReference type="CDD" id="cd03784">
    <property type="entry name" value="GT1_Gtf-like"/>
    <property type="match status" value="1"/>
</dbReference>
<protein>
    <recommendedName>
        <fullName evidence="5">UDP-glucuronosyltransferase</fullName>
        <ecNumber evidence="5">2.4.1.17</ecNumber>
    </recommendedName>
</protein>
<keyword evidence="5" id="KW-0812">Transmembrane</keyword>
<dbReference type="GeneID" id="108558993"/>
<evidence type="ECO:0000256" key="5">
    <source>
        <dbReference type="RuleBase" id="RU362059"/>
    </source>
</evidence>
<feature type="chain" id="PRO_5044974120" description="UDP-glucuronosyltransferase" evidence="5">
    <location>
        <begin position="21"/>
        <end position="518"/>
    </location>
</feature>
<dbReference type="InterPro" id="IPR002213">
    <property type="entry name" value="UDP_glucos_trans"/>
</dbReference>
<dbReference type="Pfam" id="PF00201">
    <property type="entry name" value="UDPGT"/>
    <property type="match status" value="1"/>
</dbReference>
<gene>
    <name evidence="7" type="primary">LOC108558993</name>
</gene>
<keyword evidence="2 4" id="KW-0328">Glycosyltransferase</keyword>
<evidence type="ECO:0000313" key="6">
    <source>
        <dbReference type="Proteomes" id="UP000695000"/>
    </source>
</evidence>
<dbReference type="SUPFAM" id="SSF53756">
    <property type="entry name" value="UDP-Glycosyltransferase/glycogen phosphorylase"/>
    <property type="match status" value="1"/>
</dbReference>